<reference evidence="3" key="1">
    <citation type="journal article" date="2019" name="Int. J. Syst. Evol. Microbiol.">
        <title>The Global Catalogue of Microorganisms (GCM) 10K type strain sequencing project: providing services to taxonomists for standard genome sequencing and annotation.</title>
        <authorList>
            <consortium name="The Broad Institute Genomics Platform"/>
            <consortium name="The Broad Institute Genome Sequencing Center for Infectious Disease"/>
            <person name="Wu L."/>
            <person name="Ma J."/>
        </authorList>
    </citation>
    <scope>NUCLEOTIDE SEQUENCE [LARGE SCALE GENOMIC DNA]</scope>
    <source>
        <strain evidence="3">KCTC 3950</strain>
    </source>
</reference>
<dbReference type="Pfam" id="PF26386">
    <property type="entry name" value="NrnB_C"/>
    <property type="match status" value="1"/>
</dbReference>
<evidence type="ECO:0000313" key="3">
    <source>
        <dbReference type="Proteomes" id="UP001597541"/>
    </source>
</evidence>
<dbReference type="InterPro" id="IPR038763">
    <property type="entry name" value="DHH_sf"/>
</dbReference>
<dbReference type="Proteomes" id="UP001597541">
    <property type="component" value="Unassembled WGS sequence"/>
</dbReference>
<dbReference type="EMBL" id="JBHUME010000005">
    <property type="protein sequence ID" value="MFD2611739.1"/>
    <property type="molecule type" value="Genomic_DNA"/>
</dbReference>
<protein>
    <submittedName>
        <fullName evidence="2">DHH family phosphoesterase</fullName>
    </submittedName>
</protein>
<organism evidence="2 3">
    <name type="scientific">Paenibacillus gansuensis</name>
    <dbReference type="NCBI Taxonomy" id="306542"/>
    <lineage>
        <taxon>Bacteria</taxon>
        <taxon>Bacillati</taxon>
        <taxon>Bacillota</taxon>
        <taxon>Bacilli</taxon>
        <taxon>Bacillales</taxon>
        <taxon>Paenibacillaceae</taxon>
        <taxon>Paenibacillus</taxon>
    </lineage>
</organism>
<evidence type="ECO:0000313" key="2">
    <source>
        <dbReference type="EMBL" id="MFD2611739.1"/>
    </source>
</evidence>
<feature type="domain" description="Oligoribonuclease NrnB C-terminal" evidence="1">
    <location>
        <begin position="328"/>
        <end position="396"/>
    </location>
</feature>
<proteinExistence type="predicted"/>
<accession>A0ABW5P9F9</accession>
<keyword evidence="3" id="KW-1185">Reference proteome</keyword>
<dbReference type="PANTHER" id="PTHR42146">
    <property type="entry name" value="3',5'-CYCLIC-NUCLEOTIDE PHOSPHODIESTERASE"/>
    <property type="match status" value="1"/>
</dbReference>
<gene>
    <name evidence="2" type="ORF">ACFSUF_04805</name>
</gene>
<sequence length="405" mass="46334">MKYYLLSHNDLDGVGCGIVAKLAFGDQADIRYNSLSGLNVSVERYLDRWKGKIRADQMLFITDLSVHESNEQALSEFAEKGGQVRLIDHHKSALHLNDRPWAEVTVAYEDGRLASATSLFCEHLIKQGLLERFEALDHFVELVRQYDTWEWDANGNEEAKRLNDLFYMVSIDEFEASMLGRLRKGESFSFDAFEERILDMEEEKIGRYVRRKGKELVQTFIGGLCTGIVHAEAYHSELGNLLGKQNPHLDYIAILNMGGKRVSLRTIHDHIDVSEIAGQYGGGGHAKASGCMMTEEVYRSYVSEIFPLEPIRLDAFRNYYNLKDSAAGALYEDREGSSYYLHRTRDGWGIEQNGQIKEQTFSSFQEAESHIKRQFGAALSRDERYVKYLTDHLLQTKFPVEQVKV</sequence>
<dbReference type="InterPro" id="IPR052968">
    <property type="entry name" value="Nucleotide_metab_enz"/>
</dbReference>
<evidence type="ECO:0000259" key="1">
    <source>
        <dbReference type="Pfam" id="PF26386"/>
    </source>
</evidence>
<dbReference type="RefSeq" id="WP_377600669.1">
    <property type="nucleotide sequence ID" value="NZ_JBHUME010000005.1"/>
</dbReference>
<dbReference type="InterPro" id="IPR058608">
    <property type="entry name" value="NrnB_C"/>
</dbReference>
<dbReference type="SUPFAM" id="SSF64182">
    <property type="entry name" value="DHH phosphoesterases"/>
    <property type="match status" value="1"/>
</dbReference>
<name>A0ABW5P9F9_9BACL</name>
<comment type="caution">
    <text evidence="2">The sequence shown here is derived from an EMBL/GenBank/DDBJ whole genome shotgun (WGS) entry which is preliminary data.</text>
</comment>
<dbReference type="PANTHER" id="PTHR42146:SF1">
    <property type="entry name" value="OLIGORIBONUCLEASE NRNB"/>
    <property type="match status" value="1"/>
</dbReference>
<dbReference type="Gene3D" id="3.10.310.30">
    <property type="match status" value="1"/>
</dbReference>